<dbReference type="AlphaFoldDB" id="A0A4R1R418"/>
<feature type="transmembrane region" description="Helical" evidence="1">
    <location>
        <begin position="124"/>
        <end position="146"/>
    </location>
</feature>
<feature type="transmembrane region" description="Helical" evidence="1">
    <location>
        <begin position="56"/>
        <end position="72"/>
    </location>
</feature>
<feature type="transmembrane region" description="Helical" evidence="1">
    <location>
        <begin position="84"/>
        <end position="104"/>
    </location>
</feature>
<gene>
    <name evidence="2" type="ORF">EDD77_10473</name>
</gene>
<comment type="caution">
    <text evidence="2">The sequence shown here is derived from an EMBL/GenBank/DDBJ whole genome shotgun (WGS) entry which is preliminary data.</text>
</comment>
<reference evidence="2 3" key="1">
    <citation type="submission" date="2019-03" db="EMBL/GenBank/DDBJ databases">
        <title>Genomic Encyclopedia of Type Strains, Phase IV (KMG-IV): sequencing the most valuable type-strain genomes for metagenomic binning, comparative biology and taxonomic classification.</title>
        <authorList>
            <person name="Goeker M."/>
        </authorList>
    </citation>
    <scope>NUCLEOTIDE SEQUENCE [LARGE SCALE GENOMIC DNA]</scope>
    <source>
        <strain evidence="2 3">DSM 100451</strain>
    </source>
</reference>
<feature type="transmembrane region" description="Helical" evidence="1">
    <location>
        <begin position="176"/>
        <end position="197"/>
    </location>
</feature>
<keyword evidence="1" id="KW-1133">Transmembrane helix</keyword>
<evidence type="ECO:0000313" key="2">
    <source>
        <dbReference type="EMBL" id="TCL60194.1"/>
    </source>
</evidence>
<dbReference type="OrthoDB" id="87655at2"/>
<accession>A0A4R1R418</accession>
<keyword evidence="1" id="KW-0472">Membrane</keyword>
<evidence type="ECO:0000256" key="1">
    <source>
        <dbReference type="SAM" id="Phobius"/>
    </source>
</evidence>
<proteinExistence type="predicted"/>
<organism evidence="2 3">
    <name type="scientific">Allofournierella massiliensis</name>
    <dbReference type="NCBI Taxonomy" id="1650663"/>
    <lineage>
        <taxon>Bacteria</taxon>
        <taxon>Bacillati</taxon>
        <taxon>Bacillota</taxon>
        <taxon>Clostridia</taxon>
        <taxon>Eubacteriales</taxon>
        <taxon>Oscillospiraceae</taxon>
        <taxon>Allofournierella</taxon>
    </lineage>
</organism>
<dbReference type="STRING" id="1650663.GCA_001486665_02747"/>
<protein>
    <submittedName>
        <fullName evidence="2">Putative membrane protein YczE</fullName>
    </submittedName>
</protein>
<sequence>MKKQVLYRIFFYVLGLLILALGLTLNTKAGLGVSPIISVSYSVSQIFTLNFGDTTMFLYCVFVLVQLILHAIQWKQHPETNQRLVLLMDVLQIPLSLVFTRFLNLFGAFFPDLSAGAAGWSDRFPLRLVVLLLAILFTGVGAAMSLSMRIVPNPGDGIVQTLSDCVHRSVGFTKNCFDLCNITLTILLGLLLTGHLVGVGLGTVLAVIGVGRVIALFQHLAGRKIALFSGMAA</sequence>
<dbReference type="RefSeq" id="WP_058965850.1">
    <property type="nucleotide sequence ID" value="NZ_CABKVM010000018.1"/>
</dbReference>
<dbReference type="Proteomes" id="UP000295184">
    <property type="component" value="Unassembled WGS sequence"/>
</dbReference>
<dbReference type="Pfam" id="PF19700">
    <property type="entry name" value="DUF6198"/>
    <property type="match status" value="1"/>
</dbReference>
<dbReference type="PANTHER" id="PTHR40078:SF1">
    <property type="entry name" value="INTEGRAL MEMBRANE PROTEIN"/>
    <property type="match status" value="1"/>
</dbReference>
<name>A0A4R1R418_9FIRM</name>
<dbReference type="EMBL" id="SLUM01000004">
    <property type="protein sequence ID" value="TCL60194.1"/>
    <property type="molecule type" value="Genomic_DNA"/>
</dbReference>
<dbReference type="PANTHER" id="PTHR40078">
    <property type="entry name" value="INTEGRAL MEMBRANE PROTEIN-RELATED"/>
    <property type="match status" value="1"/>
</dbReference>
<evidence type="ECO:0000313" key="3">
    <source>
        <dbReference type="Proteomes" id="UP000295184"/>
    </source>
</evidence>
<dbReference type="InterPro" id="IPR038750">
    <property type="entry name" value="YczE/YyaS-like"/>
</dbReference>
<keyword evidence="1" id="KW-0812">Transmembrane</keyword>